<dbReference type="GO" id="GO:0006508">
    <property type="term" value="P:proteolysis"/>
    <property type="evidence" value="ECO:0007669"/>
    <property type="project" value="UniProtKB-KW"/>
</dbReference>
<keyword evidence="3" id="KW-0378">Hydrolase</keyword>
<dbReference type="InterPro" id="IPR038765">
    <property type="entry name" value="Papain-like_cys_pep_sf"/>
</dbReference>
<feature type="non-terminal residue" evidence="7">
    <location>
        <position position="115"/>
    </location>
</feature>
<comment type="caution">
    <text evidence="5">Lacks conserved residue(s) required for the propagation of feature annotation.</text>
</comment>
<dbReference type="PANTHER" id="PTHR10183">
    <property type="entry name" value="CALPAIN"/>
    <property type="match status" value="1"/>
</dbReference>
<organism evidence="7 8">
    <name type="scientific">Ambispora leptoticha</name>
    <dbReference type="NCBI Taxonomy" id="144679"/>
    <lineage>
        <taxon>Eukaryota</taxon>
        <taxon>Fungi</taxon>
        <taxon>Fungi incertae sedis</taxon>
        <taxon>Mucoromycota</taxon>
        <taxon>Glomeromycotina</taxon>
        <taxon>Glomeromycetes</taxon>
        <taxon>Archaeosporales</taxon>
        <taxon>Ambisporaceae</taxon>
        <taxon>Ambispora</taxon>
    </lineage>
</organism>
<keyword evidence="2" id="KW-0645">Protease</keyword>
<dbReference type="PROSITE" id="PS50203">
    <property type="entry name" value="CALPAIN_CAT"/>
    <property type="match status" value="1"/>
</dbReference>
<accession>A0A9N9GAY5</accession>
<dbReference type="EMBL" id="CAJVPS010003465">
    <property type="protein sequence ID" value="CAG8589412.1"/>
    <property type="molecule type" value="Genomic_DNA"/>
</dbReference>
<comment type="similarity">
    <text evidence="1">Belongs to the peptidase C2 family.</text>
</comment>
<name>A0A9N9GAY5_9GLOM</name>
<evidence type="ECO:0000256" key="3">
    <source>
        <dbReference type="ARBA" id="ARBA00022801"/>
    </source>
</evidence>
<evidence type="ECO:0000313" key="7">
    <source>
        <dbReference type="EMBL" id="CAG8589412.1"/>
    </source>
</evidence>
<keyword evidence="4" id="KW-0788">Thiol protease</keyword>
<evidence type="ECO:0000256" key="1">
    <source>
        <dbReference type="ARBA" id="ARBA00007623"/>
    </source>
</evidence>
<dbReference type="PANTHER" id="PTHR10183:SF379">
    <property type="entry name" value="CALPAIN-5"/>
    <property type="match status" value="1"/>
</dbReference>
<protein>
    <submittedName>
        <fullName evidence="7">11853_t:CDS:1</fullName>
    </submittedName>
</protein>
<dbReference type="Pfam" id="PF00648">
    <property type="entry name" value="Peptidase_C2"/>
    <property type="match status" value="1"/>
</dbReference>
<dbReference type="InterPro" id="IPR001300">
    <property type="entry name" value="Peptidase_C2_calpain_cat"/>
</dbReference>
<dbReference type="SUPFAM" id="SSF54001">
    <property type="entry name" value="Cysteine proteinases"/>
    <property type="match status" value="1"/>
</dbReference>
<evidence type="ECO:0000313" key="8">
    <source>
        <dbReference type="Proteomes" id="UP000789508"/>
    </source>
</evidence>
<dbReference type="Proteomes" id="UP000789508">
    <property type="component" value="Unassembled WGS sequence"/>
</dbReference>
<evidence type="ECO:0000256" key="2">
    <source>
        <dbReference type="ARBA" id="ARBA00022670"/>
    </source>
</evidence>
<dbReference type="AlphaFoldDB" id="A0A9N9GAY5"/>
<gene>
    <name evidence="7" type="ORF">ALEPTO_LOCUS7630</name>
</gene>
<dbReference type="OrthoDB" id="424753at2759"/>
<dbReference type="GO" id="GO:0004198">
    <property type="term" value="F:calcium-dependent cysteine-type endopeptidase activity"/>
    <property type="evidence" value="ECO:0007669"/>
    <property type="project" value="InterPro"/>
</dbReference>
<evidence type="ECO:0000259" key="6">
    <source>
        <dbReference type="PROSITE" id="PS50203"/>
    </source>
</evidence>
<evidence type="ECO:0000256" key="4">
    <source>
        <dbReference type="ARBA" id="ARBA00022807"/>
    </source>
</evidence>
<evidence type="ECO:0000256" key="5">
    <source>
        <dbReference type="PROSITE-ProRule" id="PRU00239"/>
    </source>
</evidence>
<reference evidence="7" key="1">
    <citation type="submission" date="2021-06" db="EMBL/GenBank/DDBJ databases">
        <authorList>
            <person name="Kallberg Y."/>
            <person name="Tangrot J."/>
            <person name="Rosling A."/>
        </authorList>
    </citation>
    <scope>NUCLEOTIDE SEQUENCE</scope>
    <source>
        <strain evidence="7">FL130A</strain>
    </source>
</reference>
<dbReference type="InterPro" id="IPR022684">
    <property type="entry name" value="Calpain_cysteine_protease"/>
</dbReference>
<feature type="domain" description="Calpain catalytic" evidence="6">
    <location>
        <begin position="1"/>
        <end position="37"/>
    </location>
</feature>
<keyword evidence="8" id="KW-1185">Reference proteome</keyword>
<proteinExistence type="inferred from homology"/>
<comment type="caution">
    <text evidence="7">The sequence shown here is derived from an EMBL/GenBank/DDBJ whole genome shotgun (WGS) entry which is preliminary data.</text>
</comment>
<sequence>KNETWVSLLEKVYAKANGNHENIDGGWPGEALEDLSGTFLLHIGVIPSKTRISSGVHCVNQTPMWYLNVRTSHNVIWLSLTILDYLKSGTRGVSSSGKVVRKIMAQNENQNTSKF</sequence>